<feature type="transmembrane region" description="Helical" evidence="2">
    <location>
        <begin position="67"/>
        <end position="86"/>
    </location>
</feature>
<organism evidence="4 5">
    <name type="scientific">Streptosporangium pseudovulgare</name>
    <dbReference type="NCBI Taxonomy" id="35765"/>
    <lineage>
        <taxon>Bacteria</taxon>
        <taxon>Bacillati</taxon>
        <taxon>Actinomycetota</taxon>
        <taxon>Actinomycetes</taxon>
        <taxon>Streptosporangiales</taxon>
        <taxon>Streptosporangiaceae</taxon>
        <taxon>Streptosporangium</taxon>
    </lineage>
</organism>
<proteinExistence type="predicted"/>
<sequence>MNPADITDTTDTTGARGETPAGAGHTGTNPMNPADPMNSAGLAAAPGTGSTSVSPTAASLWRGGRGALLVALIVVAAAVAGVLLGGTGGQDRRLDPDDTSLSGAGALARLLEGRGVRIARVTSAAEARTAATADSTLLVTDAFPLTAGDASRLAGTPGDLLLVGGDRRLRTLAPGLRATGEARTRSREPRCALPAAAAAGSVHLGGTTFAVPRGGTGCYPAGDDPTLVGYRDGDRTITAVGDGDFMTNLRLAEDGNAALAMNLAGARPTLVWLVPPPPGEAAAEPGEQGIYDLVPPGVRWAVAQLALAVVLLALWRGRRLGPVVAERLPVVVRAAETAEGRARLYRARRARDRAAAALREGFADRVVPRLGLPSAAGPDARVSALAERTGQAAPQVASALYGPPPADDAGLVALAAYLDMLERQVRDS</sequence>
<keyword evidence="5" id="KW-1185">Reference proteome</keyword>
<reference evidence="5" key="1">
    <citation type="journal article" date="2019" name="Int. J. Syst. Evol. Microbiol.">
        <title>The Global Catalogue of Microorganisms (GCM) 10K type strain sequencing project: providing services to taxonomists for standard genome sequencing and annotation.</title>
        <authorList>
            <consortium name="The Broad Institute Genomics Platform"/>
            <consortium name="The Broad Institute Genome Sequencing Center for Infectious Disease"/>
            <person name="Wu L."/>
            <person name="Ma J."/>
        </authorList>
    </citation>
    <scope>NUCLEOTIDE SEQUENCE [LARGE SCALE GENOMIC DNA]</scope>
    <source>
        <strain evidence="5">JCM 3115</strain>
    </source>
</reference>
<keyword evidence="2" id="KW-1133">Transmembrane helix</keyword>
<comment type="caution">
    <text evidence="4">The sequence shown here is derived from an EMBL/GenBank/DDBJ whole genome shotgun (WGS) entry which is preliminary data.</text>
</comment>
<evidence type="ECO:0000313" key="4">
    <source>
        <dbReference type="EMBL" id="GGP93575.1"/>
    </source>
</evidence>
<evidence type="ECO:0000259" key="3">
    <source>
        <dbReference type="Pfam" id="PF14258"/>
    </source>
</evidence>
<dbReference type="EMBL" id="BMQJ01000005">
    <property type="protein sequence ID" value="GGP93575.1"/>
    <property type="molecule type" value="Genomic_DNA"/>
</dbReference>
<keyword evidence="2" id="KW-0472">Membrane</keyword>
<protein>
    <recommendedName>
        <fullName evidence="3">DUF4350 domain-containing protein</fullName>
    </recommendedName>
</protein>
<evidence type="ECO:0000256" key="1">
    <source>
        <dbReference type="SAM" id="MobiDB-lite"/>
    </source>
</evidence>
<dbReference type="Proteomes" id="UP000611554">
    <property type="component" value="Unassembled WGS sequence"/>
</dbReference>
<name>A0ABQ2QR70_9ACTN</name>
<evidence type="ECO:0000256" key="2">
    <source>
        <dbReference type="SAM" id="Phobius"/>
    </source>
</evidence>
<dbReference type="InterPro" id="IPR025646">
    <property type="entry name" value="DUF4350"/>
</dbReference>
<feature type="domain" description="DUF4350" evidence="3">
    <location>
        <begin position="96"/>
        <end position="263"/>
    </location>
</feature>
<feature type="region of interest" description="Disordered" evidence="1">
    <location>
        <begin position="1"/>
        <end position="57"/>
    </location>
</feature>
<accession>A0ABQ2QR70</accession>
<evidence type="ECO:0000313" key="5">
    <source>
        <dbReference type="Proteomes" id="UP000611554"/>
    </source>
</evidence>
<keyword evidence="2" id="KW-0812">Transmembrane</keyword>
<dbReference type="Pfam" id="PF14258">
    <property type="entry name" value="DUF4350"/>
    <property type="match status" value="1"/>
</dbReference>
<gene>
    <name evidence="4" type="ORF">GCM10010140_24090</name>
</gene>
<feature type="compositionally biased region" description="Polar residues" evidence="1">
    <location>
        <begin position="48"/>
        <end position="57"/>
    </location>
</feature>